<evidence type="ECO:0000313" key="1">
    <source>
        <dbReference type="EMBL" id="BAU93351.1"/>
    </source>
</evidence>
<evidence type="ECO:0000313" key="2">
    <source>
        <dbReference type="Proteomes" id="UP000218288"/>
    </source>
</evidence>
<protein>
    <submittedName>
        <fullName evidence="1">Uncharacterized protein</fullName>
    </submittedName>
</protein>
<accession>A0A160PLV5</accession>
<dbReference type="AlphaFoldDB" id="A0A160PLV5"/>
<dbReference type="Proteomes" id="UP000218288">
    <property type="component" value="Chromosome"/>
</dbReference>
<sequence length="145" mass="15558">MWGALGGFVLKLFAGPILDYMKQRDASGRDITIAGIGSEKEQVVAQLQAAAETNRLRAAAQPQFRFLIYLIALPPALQAAGVYLDSLPFWTPWGAHIVGAWGVPKPPPPYDAYQKEILLSFFLVAPAVQGIKALGSIAAAAVARR</sequence>
<name>A0A160PLV5_9HYPH</name>
<gene>
    <name evidence="1" type="ORF">MPPM_4746</name>
</gene>
<reference evidence="1 2" key="1">
    <citation type="journal article" date="2016" name="Genome Announc.">
        <title>Complete Genome Sequence of Methylobacterium populi P-1M, Isolated from Pink-Pigmented Household Biofilm.</title>
        <authorList>
            <person name="Morohoshi T."/>
            <person name="Ikeda T."/>
        </authorList>
    </citation>
    <scope>NUCLEOTIDE SEQUENCE [LARGE SCALE GENOMIC DNA]</scope>
    <source>
        <strain evidence="1 2">P-1M</strain>
    </source>
</reference>
<dbReference type="RefSeq" id="WP_096487098.1">
    <property type="nucleotide sequence ID" value="NZ_AP014809.1"/>
</dbReference>
<dbReference type="OrthoDB" id="8444784at2"/>
<organism evidence="1 2">
    <name type="scientific">Methylorubrum populi</name>
    <dbReference type="NCBI Taxonomy" id="223967"/>
    <lineage>
        <taxon>Bacteria</taxon>
        <taxon>Pseudomonadati</taxon>
        <taxon>Pseudomonadota</taxon>
        <taxon>Alphaproteobacteria</taxon>
        <taxon>Hyphomicrobiales</taxon>
        <taxon>Methylobacteriaceae</taxon>
        <taxon>Methylorubrum</taxon>
    </lineage>
</organism>
<dbReference type="EMBL" id="AP014809">
    <property type="protein sequence ID" value="BAU93351.1"/>
    <property type="molecule type" value="Genomic_DNA"/>
</dbReference>
<proteinExistence type="predicted"/>